<feature type="domain" description="HTH merR-type" evidence="3">
    <location>
        <begin position="1"/>
        <end position="71"/>
    </location>
</feature>
<dbReference type="GO" id="GO:0003677">
    <property type="term" value="F:DNA binding"/>
    <property type="evidence" value="ECO:0007669"/>
    <property type="project" value="UniProtKB-KW"/>
</dbReference>
<dbReference type="SUPFAM" id="SSF46955">
    <property type="entry name" value="Putative DNA-binding domain"/>
    <property type="match status" value="1"/>
</dbReference>
<dbReference type="CDD" id="cd01107">
    <property type="entry name" value="HTH_BmrR"/>
    <property type="match status" value="1"/>
</dbReference>
<dbReference type="InterPro" id="IPR029442">
    <property type="entry name" value="GyrI-like"/>
</dbReference>
<gene>
    <name evidence="4" type="ORF">SAMN05421505_11681</name>
</gene>
<dbReference type="SUPFAM" id="SSF55136">
    <property type="entry name" value="Probable bacterial effector-binding domain"/>
    <property type="match status" value="1"/>
</dbReference>
<evidence type="ECO:0000313" key="5">
    <source>
        <dbReference type="Proteomes" id="UP000198923"/>
    </source>
</evidence>
<dbReference type="PANTHER" id="PTHR30204">
    <property type="entry name" value="REDOX-CYCLING DRUG-SENSING TRANSCRIPTIONAL ACTIVATOR SOXR"/>
    <property type="match status" value="1"/>
</dbReference>
<dbReference type="STRING" id="504805.SAMN05421505_11681"/>
<dbReference type="RefSeq" id="WP_093171645.1">
    <property type="nucleotide sequence ID" value="NZ_FNCN01000016.1"/>
</dbReference>
<organism evidence="4 5">
    <name type="scientific">Sinosporangium album</name>
    <dbReference type="NCBI Taxonomy" id="504805"/>
    <lineage>
        <taxon>Bacteria</taxon>
        <taxon>Bacillati</taxon>
        <taxon>Actinomycetota</taxon>
        <taxon>Actinomycetes</taxon>
        <taxon>Streptosporangiales</taxon>
        <taxon>Streptosporangiaceae</taxon>
        <taxon>Sinosporangium</taxon>
    </lineage>
</organism>
<dbReference type="InterPro" id="IPR010499">
    <property type="entry name" value="AraC_E-bd"/>
</dbReference>
<dbReference type="InterPro" id="IPR000551">
    <property type="entry name" value="MerR-type_HTH_dom"/>
</dbReference>
<dbReference type="InterPro" id="IPR009061">
    <property type="entry name" value="DNA-bd_dom_put_sf"/>
</dbReference>
<dbReference type="PROSITE" id="PS50937">
    <property type="entry name" value="HTH_MERR_2"/>
    <property type="match status" value="1"/>
</dbReference>
<dbReference type="Gene3D" id="1.10.1660.10">
    <property type="match status" value="1"/>
</dbReference>
<dbReference type="EMBL" id="FNCN01000016">
    <property type="protein sequence ID" value="SDH46995.1"/>
    <property type="molecule type" value="Genomic_DNA"/>
</dbReference>
<dbReference type="Pfam" id="PF06445">
    <property type="entry name" value="GyrI-like"/>
    <property type="match status" value="1"/>
</dbReference>
<keyword evidence="1 4" id="KW-0238">DNA-binding</keyword>
<feature type="compositionally biased region" description="Basic residues" evidence="2">
    <location>
        <begin position="285"/>
        <end position="295"/>
    </location>
</feature>
<dbReference type="AlphaFoldDB" id="A0A1G8CNE7"/>
<accession>A0A1G8CNE7</accession>
<dbReference type="InterPro" id="IPR011256">
    <property type="entry name" value="Reg_factor_effector_dom_sf"/>
</dbReference>
<keyword evidence="5" id="KW-1185">Reference proteome</keyword>
<dbReference type="SMART" id="SM00422">
    <property type="entry name" value="HTH_MERR"/>
    <property type="match status" value="1"/>
</dbReference>
<evidence type="ECO:0000256" key="2">
    <source>
        <dbReference type="SAM" id="MobiDB-lite"/>
    </source>
</evidence>
<reference evidence="4 5" key="1">
    <citation type="submission" date="2016-10" db="EMBL/GenBank/DDBJ databases">
        <authorList>
            <person name="de Groot N.N."/>
        </authorList>
    </citation>
    <scope>NUCLEOTIDE SEQUENCE [LARGE SCALE GENOMIC DNA]</scope>
    <source>
        <strain evidence="4 5">CPCC 201354</strain>
    </source>
</reference>
<dbReference type="Gene3D" id="3.20.80.10">
    <property type="entry name" value="Regulatory factor, effector binding domain"/>
    <property type="match status" value="1"/>
</dbReference>
<dbReference type="OrthoDB" id="7849865at2"/>
<dbReference type="Proteomes" id="UP000198923">
    <property type="component" value="Unassembled WGS sequence"/>
</dbReference>
<dbReference type="InterPro" id="IPR047057">
    <property type="entry name" value="MerR_fam"/>
</dbReference>
<name>A0A1G8CNE7_9ACTN</name>
<dbReference type="Pfam" id="PF13411">
    <property type="entry name" value="MerR_1"/>
    <property type="match status" value="1"/>
</dbReference>
<dbReference type="GO" id="GO:0003700">
    <property type="term" value="F:DNA-binding transcription factor activity"/>
    <property type="evidence" value="ECO:0007669"/>
    <property type="project" value="InterPro"/>
</dbReference>
<dbReference type="PANTHER" id="PTHR30204:SF97">
    <property type="entry name" value="MERR FAMILY REGULATORY PROTEIN"/>
    <property type="match status" value="1"/>
</dbReference>
<dbReference type="SMART" id="SM00871">
    <property type="entry name" value="AraC_E_bind"/>
    <property type="match status" value="1"/>
</dbReference>
<evidence type="ECO:0000313" key="4">
    <source>
        <dbReference type="EMBL" id="SDH46995.1"/>
    </source>
</evidence>
<sequence length="295" mass="32915">MITIGDFARLGRVSVRMLRHYDTIGLLQPAYVDPANGYRYYTASQLPVLNRIIALKDLGFTLEQVNSVLDERRDGEGLSDMLLARRVELRERITADIERLHRVEGRLRLIEREDGVAPGDVLLKRIAPVRAAEMTALAPSYAHEHINAAIEPLFSSLYRHTAEAGVSPAGPAFAYYENCLDGVIIHAALPVQSTVCSKDPFEVVDLPGFTAATTVHRGPVSELDTKFQWLARWMDEHGYRSAGHGREVYLHCPDDAPDQWVMELQEPVTLHGDEERDGMPDGLKPARRHTTLSGA</sequence>
<evidence type="ECO:0000256" key="1">
    <source>
        <dbReference type="ARBA" id="ARBA00023125"/>
    </source>
</evidence>
<proteinExistence type="predicted"/>
<evidence type="ECO:0000259" key="3">
    <source>
        <dbReference type="PROSITE" id="PS50937"/>
    </source>
</evidence>
<feature type="region of interest" description="Disordered" evidence="2">
    <location>
        <begin position="271"/>
        <end position="295"/>
    </location>
</feature>
<protein>
    <submittedName>
        <fullName evidence="4">DNA-binding transcriptional regulator, MerR family</fullName>
    </submittedName>
</protein>